<name>A0A0F5LUN6_9HYPH</name>
<gene>
    <name evidence="2" type="ORF">VW29_05170</name>
</gene>
<dbReference type="PATRIC" id="fig|1121477.3.peg.2115"/>
<feature type="transmembrane region" description="Helical" evidence="1">
    <location>
        <begin position="142"/>
        <end position="162"/>
    </location>
</feature>
<evidence type="ECO:0000313" key="2">
    <source>
        <dbReference type="EMBL" id="KKB85884.1"/>
    </source>
</evidence>
<keyword evidence="1" id="KW-0812">Transmembrane</keyword>
<evidence type="ECO:0000313" key="3">
    <source>
        <dbReference type="Proteomes" id="UP000033608"/>
    </source>
</evidence>
<keyword evidence="1" id="KW-0472">Membrane</keyword>
<comment type="caution">
    <text evidence="2">The sequence shown here is derived from an EMBL/GenBank/DDBJ whole genome shotgun (WGS) entry which is preliminary data.</text>
</comment>
<dbReference type="InterPro" id="IPR011990">
    <property type="entry name" value="TPR-like_helical_dom_sf"/>
</dbReference>
<dbReference type="EMBL" id="LAJF01000044">
    <property type="protein sequence ID" value="KKB85884.1"/>
    <property type="molecule type" value="Genomic_DNA"/>
</dbReference>
<keyword evidence="1" id="KW-1133">Transmembrane helix</keyword>
<accession>A0A0F5LUN6</accession>
<dbReference type="STRING" id="1121477.SAMN02745223_03294"/>
<keyword evidence="3" id="KW-1185">Reference proteome</keyword>
<proteinExistence type="predicted"/>
<dbReference type="Gene3D" id="1.25.40.10">
    <property type="entry name" value="Tetratricopeptide repeat domain"/>
    <property type="match status" value="1"/>
</dbReference>
<reference evidence="2 3" key="1">
    <citation type="submission" date="2015-03" db="EMBL/GenBank/DDBJ databases">
        <authorList>
            <person name="Hassan Y.I."/>
            <person name="Lepp D."/>
            <person name="Zhou T."/>
        </authorList>
    </citation>
    <scope>NUCLEOTIDE SEQUENCE [LARGE SCALE GENOMIC DNA]</scope>
    <source>
        <strain evidence="2 3">DSM 17137</strain>
    </source>
</reference>
<sequence length="574" mass="61426">MDKAMPQREDVLAALGRVLGWAEMARSPQLGRFLAYIVERTLAGEGHTIKAYSIAVDVFGRPADFDPQTDPIVRVQARRLRGLLDLYYSGEGSAESVRILLPIGRYVPEFQSRGIEEPVIAPAPFALVPEPPRPGLSLNGGIVSWLVLLALTLGLGALAYSFSSFGPPAPSLQLDEIRNERPSVTVVEFQNLTGDENQLPLVAGLAIELVTDLEQFEEIDVRYGGGGGETALAANGSDFVLTGIMRLSEGVAQYSAILTEVASSTVVWSQALAVEVSDSVPARSLDSISRSLTLVLASPRGPLHSPARQWLAAQTSLAGAESLYICHLLFDIYRETGALADGERSSACFAVLPETQRQTAEARAASASLSVELSQPSASDELIAAADAELRQAIDMTPVSGFVWEQRARLLEYLGQREAARSAYGSAVQLNPANSDALAAFSRLLVLRGSVDEARPMARTTIEVSPLPPSWYHGAPALISLRDGDFLAAIGHAAIYAQVDREIGPIVAVMAGLRSGDGGVVNRYLPQVLEVATFRTHGILPELRRRISDEALLRDISTALVEAGVPVQALTQAF</sequence>
<dbReference type="SUPFAM" id="SSF48452">
    <property type="entry name" value="TPR-like"/>
    <property type="match status" value="1"/>
</dbReference>
<protein>
    <submittedName>
        <fullName evidence="2">Uncharacterized protein</fullName>
    </submittedName>
</protein>
<dbReference type="AlphaFoldDB" id="A0A0F5LUN6"/>
<organism evidence="2 3">
    <name type="scientific">Devosia limi DSM 17137</name>
    <dbReference type="NCBI Taxonomy" id="1121477"/>
    <lineage>
        <taxon>Bacteria</taxon>
        <taxon>Pseudomonadati</taxon>
        <taxon>Pseudomonadota</taxon>
        <taxon>Alphaproteobacteria</taxon>
        <taxon>Hyphomicrobiales</taxon>
        <taxon>Devosiaceae</taxon>
        <taxon>Devosia</taxon>
    </lineage>
</organism>
<dbReference type="Proteomes" id="UP000033608">
    <property type="component" value="Unassembled WGS sequence"/>
</dbReference>
<evidence type="ECO:0000256" key="1">
    <source>
        <dbReference type="SAM" id="Phobius"/>
    </source>
</evidence>